<proteinExistence type="predicted"/>
<evidence type="ECO:0008006" key="9">
    <source>
        <dbReference type="Google" id="ProtNLM"/>
    </source>
</evidence>
<feature type="transmembrane region" description="Helical" evidence="6">
    <location>
        <begin position="166"/>
        <end position="184"/>
    </location>
</feature>
<feature type="transmembrane region" description="Helical" evidence="6">
    <location>
        <begin position="135"/>
        <end position="160"/>
    </location>
</feature>
<dbReference type="RefSeq" id="WP_069991076.1">
    <property type="nucleotide sequence ID" value="NZ_LJGV01000022.1"/>
</dbReference>
<dbReference type="PATRIC" id="fig|943816.4.peg.625"/>
<keyword evidence="5 6" id="KW-0472">Membrane</keyword>
<accession>A0A1E7K0S7</accession>
<evidence type="ECO:0000313" key="8">
    <source>
        <dbReference type="Proteomes" id="UP000175829"/>
    </source>
</evidence>
<organism evidence="7 8">
    <name type="scientific">Streptomyces qinglanensis</name>
    <dbReference type="NCBI Taxonomy" id="943816"/>
    <lineage>
        <taxon>Bacteria</taxon>
        <taxon>Bacillati</taxon>
        <taxon>Actinomycetota</taxon>
        <taxon>Actinomycetes</taxon>
        <taxon>Kitasatosporales</taxon>
        <taxon>Streptomycetaceae</taxon>
        <taxon>Streptomyces</taxon>
    </lineage>
</organism>
<gene>
    <name evidence="7" type="ORF">AN217_06315</name>
</gene>
<dbReference type="EMBL" id="LJGV01000022">
    <property type="protein sequence ID" value="OEU97547.1"/>
    <property type="molecule type" value="Genomic_DNA"/>
</dbReference>
<reference evidence="7 8" key="1">
    <citation type="journal article" date="2016" name="Front. Microbiol.">
        <title>Comparative Genomics Analysis of Streptomyces Species Reveals Their Adaptation to the Marine Environment and Their Diversity at the Genomic Level.</title>
        <authorList>
            <person name="Tian X."/>
            <person name="Zhang Z."/>
            <person name="Yang T."/>
            <person name="Chen M."/>
            <person name="Li J."/>
            <person name="Chen F."/>
            <person name="Yang J."/>
            <person name="Li W."/>
            <person name="Zhang B."/>
            <person name="Zhang Z."/>
            <person name="Wu J."/>
            <person name="Zhang C."/>
            <person name="Long L."/>
            <person name="Xiao J."/>
        </authorList>
    </citation>
    <scope>NUCLEOTIDE SEQUENCE [LARGE SCALE GENOMIC DNA]</scope>
    <source>
        <strain evidence="7 8">SCSIO M10379</strain>
    </source>
</reference>
<feature type="transmembrane region" description="Helical" evidence="6">
    <location>
        <begin position="58"/>
        <end position="80"/>
    </location>
</feature>
<evidence type="ECO:0000313" key="7">
    <source>
        <dbReference type="EMBL" id="OEU97547.1"/>
    </source>
</evidence>
<dbReference type="InterPro" id="IPR019108">
    <property type="entry name" value="Caa3_assmbl_CtaG-rel"/>
</dbReference>
<feature type="transmembrane region" description="Helical" evidence="6">
    <location>
        <begin position="92"/>
        <end position="115"/>
    </location>
</feature>
<evidence type="ECO:0000256" key="5">
    <source>
        <dbReference type="ARBA" id="ARBA00023136"/>
    </source>
</evidence>
<keyword evidence="3 6" id="KW-0812">Transmembrane</keyword>
<feature type="transmembrane region" description="Helical" evidence="6">
    <location>
        <begin position="196"/>
        <end position="229"/>
    </location>
</feature>
<keyword evidence="2" id="KW-1003">Cell membrane</keyword>
<dbReference type="Proteomes" id="UP000175829">
    <property type="component" value="Unassembled WGS sequence"/>
</dbReference>
<name>A0A1E7K0S7_9ACTN</name>
<sequence>MTVAGAYQGPPELTWHRMLTDWHADPALLTALALLTAAYLVAVRLTRRRGRRWPWSRSAALAAALASLLLVTESFIGTYADILFWVRAVQLTALFMVVPLFLALVRPLTLVGALLHPAGAARARRALHSRPARVLAHPATGAVLFMGLPWAVFFTGWLPAMLRSPAADIASGALLIAVGFLYYWSRLQHDPVPTAYSPVVSLFLAFAEILLNAVLGLCLIYAMGVGIAADHYAALDRPWGRPLSEDIQVGGGAYWILGHAVGVPFLALVFRQARRHDRRTAAAIDTRLAAQVPEGASPDHMRPWWETDPAVAHLGLNTPSTGAAAGTGHQ</sequence>
<protein>
    <recommendedName>
        <fullName evidence="9">Cytochrome c oxidase assembly factor CtaG</fullName>
    </recommendedName>
</protein>
<evidence type="ECO:0000256" key="3">
    <source>
        <dbReference type="ARBA" id="ARBA00022692"/>
    </source>
</evidence>
<comment type="caution">
    <text evidence="7">The sequence shown here is derived from an EMBL/GenBank/DDBJ whole genome shotgun (WGS) entry which is preliminary data.</text>
</comment>
<dbReference type="AlphaFoldDB" id="A0A1E7K0S7"/>
<feature type="transmembrane region" description="Helical" evidence="6">
    <location>
        <begin position="27"/>
        <end position="46"/>
    </location>
</feature>
<dbReference type="GO" id="GO:0005886">
    <property type="term" value="C:plasma membrane"/>
    <property type="evidence" value="ECO:0007669"/>
    <property type="project" value="UniProtKB-SubCell"/>
</dbReference>
<evidence type="ECO:0000256" key="4">
    <source>
        <dbReference type="ARBA" id="ARBA00022989"/>
    </source>
</evidence>
<feature type="transmembrane region" description="Helical" evidence="6">
    <location>
        <begin position="249"/>
        <end position="270"/>
    </location>
</feature>
<keyword evidence="4 6" id="KW-1133">Transmembrane helix</keyword>
<dbReference type="Pfam" id="PF09678">
    <property type="entry name" value="Caa3_CtaG"/>
    <property type="match status" value="1"/>
</dbReference>
<evidence type="ECO:0000256" key="1">
    <source>
        <dbReference type="ARBA" id="ARBA00004651"/>
    </source>
</evidence>
<evidence type="ECO:0000256" key="6">
    <source>
        <dbReference type="SAM" id="Phobius"/>
    </source>
</evidence>
<evidence type="ECO:0000256" key="2">
    <source>
        <dbReference type="ARBA" id="ARBA00022475"/>
    </source>
</evidence>
<comment type="subcellular location">
    <subcellularLocation>
        <location evidence="1">Cell membrane</location>
        <topology evidence="1">Multi-pass membrane protein</topology>
    </subcellularLocation>
</comment>